<protein>
    <recommendedName>
        <fullName evidence="5">DUF2528 family protein</fullName>
    </recommendedName>
</protein>
<keyword evidence="3" id="KW-1185">Reference proteome</keyword>
<sequence length="144" mass="16749">MQNDSTLQTEQAEIPEYLQCDPRTFHVKYDKWSDVCDLEFTIVIKCTDSELHEHNNFWSNHESRLKENNGDIVKVILKMISKKVFWACYNGKDTVATDIASSWGINSIFHEEGWGRDCFEITKIHFDNYVSGDDFEFTPVNAEG</sequence>
<evidence type="ECO:0000313" key="1">
    <source>
        <dbReference type="EMBL" id="ENX35811.1"/>
    </source>
</evidence>
<dbReference type="EMBL" id="APSA01000018">
    <property type="protein sequence ID" value="ENX35811.1"/>
    <property type="molecule type" value="Genomic_DNA"/>
</dbReference>
<dbReference type="Proteomes" id="UP000013200">
    <property type="component" value="Unassembled WGS sequence"/>
</dbReference>
<dbReference type="GeneID" id="80105037"/>
<reference evidence="2 4" key="2">
    <citation type="journal article" date="2014" name="Int. J. Syst. Evol. Microbiol.">
        <title>Complete genome sequence of Corynebacterium casei LMG S-19264T (=DSM 44701T), isolated from a smear-ripened cheese.</title>
        <authorList>
            <consortium name="US DOE Joint Genome Institute (JGI-PGF)"/>
            <person name="Walter F."/>
            <person name="Albersmeier A."/>
            <person name="Kalinowski J."/>
            <person name="Ruckert C."/>
        </authorList>
    </citation>
    <scope>NUCLEOTIDE SEQUENCE [LARGE SCALE GENOMIC DNA]</scope>
    <source>
        <strain evidence="2 4">CCM 8635</strain>
    </source>
</reference>
<dbReference type="RefSeq" id="WP_005289209.1">
    <property type="nucleotide sequence ID" value="NZ_BMDA01000003.1"/>
</dbReference>
<organism evidence="1 3">
    <name type="scientific">Acinetobacter courvalinii</name>
    <dbReference type="NCBI Taxonomy" id="280147"/>
    <lineage>
        <taxon>Bacteria</taxon>
        <taxon>Pseudomonadati</taxon>
        <taxon>Pseudomonadota</taxon>
        <taxon>Gammaproteobacteria</taxon>
        <taxon>Moraxellales</taxon>
        <taxon>Moraxellaceae</taxon>
        <taxon>Acinetobacter</taxon>
    </lineage>
</organism>
<dbReference type="Pfam" id="PF10800">
    <property type="entry name" value="DUF2528"/>
    <property type="match status" value="1"/>
</dbReference>
<evidence type="ECO:0008006" key="5">
    <source>
        <dbReference type="Google" id="ProtNLM"/>
    </source>
</evidence>
<dbReference type="STRING" id="1217698.F888_03644"/>
<evidence type="ECO:0000313" key="3">
    <source>
        <dbReference type="Proteomes" id="UP000013200"/>
    </source>
</evidence>
<dbReference type="EMBL" id="BMDA01000003">
    <property type="protein sequence ID" value="GGH39057.1"/>
    <property type="molecule type" value="Genomic_DNA"/>
</dbReference>
<evidence type="ECO:0000313" key="2">
    <source>
        <dbReference type="EMBL" id="GGH39057.1"/>
    </source>
</evidence>
<reference evidence="1 3" key="1">
    <citation type="submission" date="2013-02" db="EMBL/GenBank/DDBJ databases">
        <title>The Genome Sequence of Acinetobacter sp. NIPH 3623.</title>
        <authorList>
            <consortium name="The Broad Institute Genome Sequencing Platform"/>
            <consortium name="The Broad Institute Genome Sequencing Center for Infectious Disease"/>
            <person name="Cerqueira G."/>
            <person name="Feldgarden M."/>
            <person name="Courvalin P."/>
            <person name="Perichon B."/>
            <person name="Grillot-Courvalin C."/>
            <person name="Clermont D."/>
            <person name="Rocha E."/>
            <person name="Yoon E.-J."/>
            <person name="Nemec A."/>
            <person name="Walker B."/>
            <person name="Young S.K."/>
            <person name="Zeng Q."/>
            <person name="Gargeya S."/>
            <person name="Fitzgerald M."/>
            <person name="Haas B."/>
            <person name="Abouelleil A."/>
            <person name="Alvarado L."/>
            <person name="Arachchi H.M."/>
            <person name="Berlin A.M."/>
            <person name="Chapman S.B."/>
            <person name="Dewar J."/>
            <person name="Goldberg J."/>
            <person name="Griggs A."/>
            <person name="Gujja S."/>
            <person name="Hansen M."/>
            <person name="Howarth C."/>
            <person name="Imamovic A."/>
            <person name="Larimer J."/>
            <person name="McCowan C."/>
            <person name="Murphy C."/>
            <person name="Neiman D."/>
            <person name="Pearson M."/>
            <person name="Priest M."/>
            <person name="Roberts A."/>
            <person name="Saif S."/>
            <person name="Shea T."/>
            <person name="Sisk P."/>
            <person name="Sykes S."/>
            <person name="Wortman J."/>
            <person name="Nusbaum C."/>
            <person name="Birren B."/>
        </authorList>
    </citation>
    <scope>NUCLEOTIDE SEQUENCE [LARGE SCALE GENOMIC DNA]</scope>
    <source>
        <strain evidence="1 3">NIPH 3623</strain>
    </source>
</reference>
<dbReference type="HOGENOM" id="CLU_1801839_0_0_6"/>
<reference evidence="2" key="3">
    <citation type="submission" date="2024-03" db="EMBL/GenBank/DDBJ databases">
        <authorList>
            <person name="Sun Q."/>
            <person name="Sedlacek I."/>
        </authorList>
    </citation>
    <scope>NUCLEOTIDE SEQUENCE</scope>
    <source>
        <strain evidence="2">CCM 8635</strain>
    </source>
</reference>
<proteinExistence type="predicted"/>
<evidence type="ECO:0000313" key="4">
    <source>
        <dbReference type="Proteomes" id="UP000652691"/>
    </source>
</evidence>
<comment type="caution">
    <text evidence="1">The sequence shown here is derived from an EMBL/GenBank/DDBJ whole genome shotgun (WGS) entry which is preliminary data.</text>
</comment>
<name>N9R0E7_9GAMM</name>
<dbReference type="AlphaFoldDB" id="N9R0E7"/>
<dbReference type="Proteomes" id="UP000652691">
    <property type="component" value="Unassembled WGS sequence"/>
</dbReference>
<gene>
    <name evidence="1" type="ORF">F888_03644</name>
    <name evidence="2" type="ORF">GCM10007354_24560</name>
</gene>
<dbReference type="InterPro" id="IPR024252">
    <property type="entry name" value="DUF2528"/>
</dbReference>
<accession>N9R0E7</accession>
<dbReference type="PATRIC" id="fig|1217698.3.peg.3547"/>